<sequence length="100" mass="10881">MSNSSVANVQNELKPLMQNAEKLFDQAAHLGEAEAAKLNSKAIKLLDQAITRANEFQESAVRKGRKIVDDTDTYVHAKPWHAVSAAATIGLLVGVLLSRR</sequence>
<evidence type="ECO:0000256" key="1">
    <source>
        <dbReference type="SAM" id="Phobius"/>
    </source>
</evidence>
<dbReference type="AlphaFoldDB" id="A0A6H9FR50"/>
<organism evidence="3 4">
    <name type="scientific">Microcystis aeruginosa NIES-3787</name>
    <dbReference type="NCBI Taxonomy" id="2517782"/>
    <lineage>
        <taxon>Bacteria</taxon>
        <taxon>Bacillati</taxon>
        <taxon>Cyanobacteriota</taxon>
        <taxon>Cyanophyceae</taxon>
        <taxon>Oscillatoriophycideae</taxon>
        <taxon>Chroococcales</taxon>
        <taxon>Microcystaceae</taxon>
        <taxon>Microcystis</taxon>
    </lineage>
</organism>
<dbReference type="PANTHER" id="PTHR35893">
    <property type="entry name" value="INNER MEMBRANE PROTEIN-RELATED"/>
    <property type="match status" value="1"/>
</dbReference>
<evidence type="ECO:0000313" key="3">
    <source>
        <dbReference type="EMBL" id="GCL47273.1"/>
    </source>
</evidence>
<dbReference type="InterPro" id="IPR010279">
    <property type="entry name" value="YqjD/ElaB"/>
</dbReference>
<proteinExistence type="predicted"/>
<feature type="domain" description="DUF883" evidence="2">
    <location>
        <begin position="71"/>
        <end position="100"/>
    </location>
</feature>
<evidence type="ECO:0000259" key="2">
    <source>
        <dbReference type="Pfam" id="PF19029"/>
    </source>
</evidence>
<accession>A0A6H9FR50</accession>
<protein>
    <recommendedName>
        <fullName evidence="2">DUF883 domain-containing protein</fullName>
    </recommendedName>
</protein>
<keyword evidence="1" id="KW-1133">Transmembrane helix</keyword>
<dbReference type="EMBL" id="BJCH01000039">
    <property type="protein sequence ID" value="GCL47273.1"/>
    <property type="molecule type" value="Genomic_DNA"/>
</dbReference>
<dbReference type="PANTHER" id="PTHR35893:SF3">
    <property type="entry name" value="INNER MEMBRANE PROTEIN"/>
    <property type="match status" value="1"/>
</dbReference>
<dbReference type="GO" id="GO:0043022">
    <property type="term" value="F:ribosome binding"/>
    <property type="evidence" value="ECO:0007669"/>
    <property type="project" value="InterPro"/>
</dbReference>
<gene>
    <name evidence="3" type="ORF">NIES3787_29790</name>
</gene>
<keyword evidence="1" id="KW-0812">Transmembrane</keyword>
<comment type="caution">
    <text evidence="3">The sequence shown here is derived from an EMBL/GenBank/DDBJ whole genome shotgun (WGS) entry which is preliminary data.</text>
</comment>
<dbReference type="InterPro" id="IPR043605">
    <property type="entry name" value="DUF883_C"/>
</dbReference>
<feature type="transmembrane region" description="Helical" evidence="1">
    <location>
        <begin position="80"/>
        <end position="98"/>
    </location>
</feature>
<keyword evidence="1" id="KW-0472">Membrane</keyword>
<reference evidence="3 4" key="1">
    <citation type="submission" date="2019-02" db="EMBL/GenBank/DDBJ databases">
        <title>Draft genome sequence of Arthrospira platensis NIES-3787.</title>
        <authorList>
            <person name="Yamaguchi H."/>
            <person name="Suzuki S."/>
            <person name="Kawachi M."/>
        </authorList>
    </citation>
    <scope>NUCLEOTIDE SEQUENCE [LARGE SCALE GENOMIC DNA]</scope>
    <source>
        <strain evidence="3 4">NIES-3787</strain>
    </source>
</reference>
<dbReference type="Proteomes" id="UP000438874">
    <property type="component" value="Unassembled WGS sequence"/>
</dbReference>
<name>A0A6H9FR50_MICAE</name>
<dbReference type="Pfam" id="PF19029">
    <property type="entry name" value="DUF883_C"/>
    <property type="match status" value="1"/>
</dbReference>
<evidence type="ECO:0000313" key="4">
    <source>
        <dbReference type="Proteomes" id="UP000438874"/>
    </source>
</evidence>